<evidence type="ECO:0000313" key="2">
    <source>
        <dbReference type="EMBL" id="MCM5682620.1"/>
    </source>
</evidence>
<gene>
    <name evidence="2" type="ORF">M8A51_24070</name>
</gene>
<dbReference type="InterPro" id="IPR013424">
    <property type="entry name" value="Ice-binding_C"/>
</dbReference>
<reference evidence="2" key="1">
    <citation type="submission" date="2022-05" db="EMBL/GenBank/DDBJ databases">
        <title>Schlegelella sp. nov., isolated from mangrove soil.</title>
        <authorList>
            <person name="Liu Y."/>
            <person name="Ge X."/>
            <person name="Liu W."/>
        </authorList>
    </citation>
    <scope>NUCLEOTIDE SEQUENCE</scope>
    <source>
        <strain evidence="2">S2-27</strain>
    </source>
</reference>
<comment type="caution">
    <text evidence="2">The sequence shown here is derived from an EMBL/GenBank/DDBJ whole genome shotgun (WGS) entry which is preliminary data.</text>
</comment>
<dbReference type="Proteomes" id="UP001165541">
    <property type="component" value="Unassembled WGS sequence"/>
</dbReference>
<accession>A0ABT0YV45</accession>
<dbReference type="EMBL" id="JAMKFE010000021">
    <property type="protein sequence ID" value="MCM5682620.1"/>
    <property type="molecule type" value="Genomic_DNA"/>
</dbReference>
<keyword evidence="3" id="KW-1185">Reference proteome</keyword>
<dbReference type="Pfam" id="PF07589">
    <property type="entry name" value="PEP-CTERM"/>
    <property type="match status" value="1"/>
</dbReference>
<evidence type="ECO:0000313" key="3">
    <source>
        <dbReference type="Proteomes" id="UP001165541"/>
    </source>
</evidence>
<evidence type="ECO:0000259" key="1">
    <source>
        <dbReference type="Pfam" id="PF07589"/>
    </source>
</evidence>
<sequence>MFFSDGAMQALTGPGGETRGWAIDVKNSGTVIVDFKSDDETIRGALWDSATGARYLPVREGYDYTYAYALNDAGDVIGSASNGLETYSFLYTGGTSLDFESLVDLNNRGEVLAFARRVGTSDEYSYLLMTPVPEPQTAALLLAGLGALARKRRRRPGH</sequence>
<dbReference type="RefSeq" id="WP_251781166.1">
    <property type="nucleotide sequence ID" value="NZ_JAMKFE010000021.1"/>
</dbReference>
<feature type="domain" description="Ice-binding protein C-terminal" evidence="1">
    <location>
        <begin position="131"/>
        <end position="155"/>
    </location>
</feature>
<dbReference type="NCBIfam" id="TIGR02595">
    <property type="entry name" value="PEP_CTERM"/>
    <property type="match status" value="1"/>
</dbReference>
<name>A0ABT0YV45_9BURK</name>
<protein>
    <submittedName>
        <fullName evidence="2">PEP-CTERM sorting domain-containing protein</fullName>
    </submittedName>
</protein>
<organism evidence="2 3">
    <name type="scientific">Caldimonas mangrovi</name>
    <dbReference type="NCBI Taxonomy" id="2944811"/>
    <lineage>
        <taxon>Bacteria</taxon>
        <taxon>Pseudomonadati</taxon>
        <taxon>Pseudomonadota</taxon>
        <taxon>Betaproteobacteria</taxon>
        <taxon>Burkholderiales</taxon>
        <taxon>Sphaerotilaceae</taxon>
        <taxon>Caldimonas</taxon>
    </lineage>
</organism>
<proteinExistence type="predicted"/>